<feature type="transmembrane region" description="Helical" evidence="1">
    <location>
        <begin position="151"/>
        <end position="171"/>
    </location>
</feature>
<evidence type="ECO:0000313" key="2">
    <source>
        <dbReference type="EMBL" id="RJF87797.1"/>
    </source>
</evidence>
<evidence type="ECO:0000313" key="3">
    <source>
        <dbReference type="Proteomes" id="UP000284605"/>
    </source>
</evidence>
<feature type="transmembrane region" description="Helical" evidence="1">
    <location>
        <begin position="73"/>
        <end position="91"/>
    </location>
</feature>
<name>A0A418WCN0_9PROT</name>
<protein>
    <recommendedName>
        <fullName evidence="4">DUF3278 domain-containing protein</fullName>
    </recommendedName>
</protein>
<dbReference type="EMBL" id="QYUK01000011">
    <property type="protein sequence ID" value="RJF87797.1"/>
    <property type="molecule type" value="Genomic_DNA"/>
</dbReference>
<feature type="transmembrane region" description="Helical" evidence="1">
    <location>
        <begin position="123"/>
        <end position="145"/>
    </location>
</feature>
<keyword evidence="1" id="KW-0472">Membrane</keyword>
<proteinExistence type="predicted"/>
<dbReference type="Proteomes" id="UP000284605">
    <property type="component" value="Unassembled WGS sequence"/>
</dbReference>
<keyword evidence="3" id="KW-1185">Reference proteome</keyword>
<reference evidence="2 3" key="1">
    <citation type="submission" date="2018-09" db="EMBL/GenBank/DDBJ databases">
        <authorList>
            <person name="Zhu H."/>
        </authorList>
    </citation>
    <scope>NUCLEOTIDE SEQUENCE [LARGE SCALE GENOMIC DNA]</scope>
    <source>
        <strain evidence="2 3">K1W22B-8</strain>
    </source>
</reference>
<feature type="transmembrane region" description="Helical" evidence="1">
    <location>
        <begin position="49"/>
        <end position="67"/>
    </location>
</feature>
<keyword evidence="1" id="KW-0812">Transmembrane</keyword>
<accession>A0A418WCN0</accession>
<organism evidence="2 3">
    <name type="scientific">Oleomonas cavernae</name>
    <dbReference type="NCBI Taxonomy" id="2320859"/>
    <lineage>
        <taxon>Bacteria</taxon>
        <taxon>Pseudomonadati</taxon>
        <taxon>Pseudomonadota</taxon>
        <taxon>Alphaproteobacteria</taxon>
        <taxon>Acetobacterales</taxon>
        <taxon>Acetobacteraceae</taxon>
        <taxon>Oleomonas</taxon>
    </lineage>
</organism>
<keyword evidence="1" id="KW-1133">Transmembrane helix</keyword>
<dbReference type="RefSeq" id="WP_119778433.1">
    <property type="nucleotide sequence ID" value="NZ_QYUK01000011.1"/>
</dbReference>
<comment type="caution">
    <text evidence="2">The sequence shown here is derived from an EMBL/GenBank/DDBJ whole genome shotgun (WGS) entry which is preliminary data.</text>
</comment>
<sequence>MSFVKNQSQIFFRSVAGQTYFFPPAGRLGKGYLVTPENKIRIETAIKRWFVAFVAWLIAQFILLSALDLDIAITIISAIFVIFIAISAIFMRRLTQGLEETAIRMSINEAIEDQARKITKRRLYYLLGSSLFMTAASIFAFVISLKDPGWNTAYAVLGFFLFSCGLTYYVHLARIRSRTMR</sequence>
<gene>
    <name evidence="2" type="ORF">D3874_12825</name>
</gene>
<evidence type="ECO:0000256" key="1">
    <source>
        <dbReference type="SAM" id="Phobius"/>
    </source>
</evidence>
<dbReference type="AlphaFoldDB" id="A0A418WCN0"/>
<evidence type="ECO:0008006" key="4">
    <source>
        <dbReference type="Google" id="ProtNLM"/>
    </source>
</evidence>